<proteinExistence type="evidence at transcript level"/>
<protein>
    <submittedName>
        <fullName evidence="2">LP04723p</fullName>
    </submittedName>
</protein>
<accession>Q86NQ7</accession>
<reference evidence="2" key="1">
    <citation type="submission" date="2003-02" db="EMBL/GenBank/DDBJ databases">
        <authorList>
            <person name="Stapleton M."/>
            <person name="Brokstein P."/>
            <person name="Hong L."/>
            <person name="Agbayani A."/>
            <person name="Carlson J."/>
            <person name="Champe M."/>
            <person name="Chavez C."/>
            <person name="Dorsett V."/>
            <person name="Dresnek D."/>
            <person name="Farfan D."/>
            <person name="Frise E."/>
            <person name="George R."/>
            <person name="Gonzalez M."/>
            <person name="Guarin H."/>
            <person name="Kronmiller B."/>
            <person name="Li P."/>
            <person name="Liao G."/>
            <person name="Miranda A."/>
            <person name="Mungall C.J."/>
            <person name="Nunoo J."/>
            <person name="Pacleb J."/>
            <person name="Paragas V."/>
            <person name="Park S."/>
            <person name="Patel S."/>
            <person name="Phouanenavong S."/>
            <person name="Wan K."/>
            <person name="Yu C."/>
            <person name="Lewis S.E."/>
            <person name="Rubin G.M."/>
            <person name="Celniker S."/>
        </authorList>
    </citation>
    <scope>NUCLEOTIDE SEQUENCE</scope>
    <source>
        <strain evidence="2">Berkeley</strain>
    </source>
</reference>
<feature type="region of interest" description="Disordered" evidence="1">
    <location>
        <begin position="1"/>
        <end position="52"/>
    </location>
</feature>
<feature type="region of interest" description="Disordered" evidence="1">
    <location>
        <begin position="112"/>
        <end position="143"/>
    </location>
</feature>
<evidence type="ECO:0000256" key="1">
    <source>
        <dbReference type="SAM" id="MobiDB-lite"/>
    </source>
</evidence>
<dbReference type="EMBL" id="BT003780">
    <property type="protein sequence ID" value="AAO41461.1"/>
    <property type="molecule type" value="mRNA"/>
</dbReference>
<organism evidence="2">
    <name type="scientific">Drosophila melanogaster</name>
    <name type="common">Fruit fly</name>
    <dbReference type="NCBI Taxonomy" id="7227"/>
    <lineage>
        <taxon>Eukaryota</taxon>
        <taxon>Metazoa</taxon>
        <taxon>Ecdysozoa</taxon>
        <taxon>Arthropoda</taxon>
        <taxon>Hexapoda</taxon>
        <taxon>Insecta</taxon>
        <taxon>Pterygota</taxon>
        <taxon>Neoptera</taxon>
        <taxon>Endopterygota</taxon>
        <taxon>Diptera</taxon>
        <taxon>Brachycera</taxon>
        <taxon>Muscomorpha</taxon>
        <taxon>Ephydroidea</taxon>
        <taxon>Drosophilidae</taxon>
        <taxon>Drosophila</taxon>
        <taxon>Sophophora</taxon>
    </lineage>
</organism>
<name>Q86NQ7_DROME</name>
<feature type="compositionally biased region" description="Basic and acidic residues" evidence="1">
    <location>
        <begin position="112"/>
        <end position="128"/>
    </location>
</feature>
<gene>
    <name evidence="2" type="primary">CG8502</name>
</gene>
<evidence type="ECO:0000313" key="2">
    <source>
        <dbReference type="EMBL" id="AAO41461.1"/>
    </source>
</evidence>
<dbReference type="AlphaFoldDB" id="Q86NQ7"/>
<feature type="compositionally biased region" description="Polar residues" evidence="1">
    <location>
        <begin position="1"/>
        <end position="13"/>
    </location>
</feature>
<sequence>MNPITNRAHSTKNPPDPTRIPRIPTSGQHSEIYPQKPIPNPPAFITNPSKNANVSRLRNKINHSALHDTPHSVSRMTPKKILCHQTPCHTIACTHARSKTPKPMITTPLAEHDHQETNHDHQKDDNLDHHHHHHAPQYSVQLR</sequence>